<accession>A0AAN6MS07</accession>
<sequence length="299" mass="34230">MAAAEVIRPQVIPDHGPLISTTPLGPEPKQHNVRAVLNYYKDPEDGSPPAPFYVGRPLTEQSQSRPTVSVDVDVTDITGRESKYTLDSHGFQLVKHESREKRFLDEDEIKGIYYPETEQLLKDVTGATRVFIFDHTIRREKDPNLPESAFRGPVRNVHIDQSYSASVERVRYHLPEEAEELLQKRFQIINVWRPIKTILKDPLAVADAHSVEESDLVGTALIYPHRKGETYAVRPNSAHRWYFKFAQRPDEVTLIKCYDSATAPGIARRIPHSAFVDPSQEDQYPRESIEVRTLVFYDN</sequence>
<dbReference type="InterPro" id="IPR044053">
    <property type="entry name" value="AsaB-like"/>
</dbReference>
<dbReference type="Proteomes" id="UP001303889">
    <property type="component" value="Unassembled WGS sequence"/>
</dbReference>
<evidence type="ECO:0000256" key="1">
    <source>
        <dbReference type="ARBA" id="ARBA00023604"/>
    </source>
</evidence>
<reference evidence="2" key="1">
    <citation type="journal article" date="2023" name="Mol. Phylogenet. Evol.">
        <title>Genome-scale phylogeny and comparative genomics of the fungal order Sordariales.</title>
        <authorList>
            <person name="Hensen N."/>
            <person name="Bonometti L."/>
            <person name="Westerberg I."/>
            <person name="Brannstrom I.O."/>
            <person name="Guillou S."/>
            <person name="Cros-Aarteil S."/>
            <person name="Calhoun S."/>
            <person name="Haridas S."/>
            <person name="Kuo A."/>
            <person name="Mondo S."/>
            <person name="Pangilinan J."/>
            <person name="Riley R."/>
            <person name="LaButti K."/>
            <person name="Andreopoulos B."/>
            <person name="Lipzen A."/>
            <person name="Chen C."/>
            <person name="Yan M."/>
            <person name="Daum C."/>
            <person name="Ng V."/>
            <person name="Clum A."/>
            <person name="Steindorff A."/>
            <person name="Ohm R.A."/>
            <person name="Martin F."/>
            <person name="Silar P."/>
            <person name="Natvig D.O."/>
            <person name="Lalanne C."/>
            <person name="Gautier V."/>
            <person name="Ament-Velasquez S.L."/>
            <person name="Kruys A."/>
            <person name="Hutchinson M.I."/>
            <person name="Powell A.J."/>
            <person name="Barry K."/>
            <person name="Miller A.N."/>
            <person name="Grigoriev I.V."/>
            <person name="Debuchy R."/>
            <person name="Gladieux P."/>
            <person name="Hiltunen Thoren M."/>
            <person name="Johannesson H."/>
        </authorList>
    </citation>
    <scope>NUCLEOTIDE SEQUENCE</scope>
    <source>
        <strain evidence="2">CBS 103.79</strain>
    </source>
</reference>
<evidence type="ECO:0008006" key="4">
    <source>
        <dbReference type="Google" id="ProtNLM"/>
    </source>
</evidence>
<comment type="caution">
    <text evidence="2">The sequence shown here is derived from an EMBL/GenBank/DDBJ whole genome shotgun (WGS) entry which is preliminary data.</text>
</comment>
<dbReference type="AlphaFoldDB" id="A0AAN6MS07"/>
<protein>
    <recommendedName>
        <fullName evidence="4">Methyltransferase</fullName>
    </recommendedName>
</protein>
<keyword evidence="3" id="KW-1185">Reference proteome</keyword>
<dbReference type="NCBIfam" id="NF041278">
    <property type="entry name" value="CmcJ_NvfI_EfuI"/>
    <property type="match status" value="1"/>
</dbReference>
<name>A0AAN6MS07_9PEZI</name>
<dbReference type="GO" id="GO:0016491">
    <property type="term" value="F:oxidoreductase activity"/>
    <property type="evidence" value="ECO:0007669"/>
    <property type="project" value="InterPro"/>
</dbReference>
<dbReference type="PANTHER" id="PTHR34598">
    <property type="entry name" value="BLL6449 PROTEIN"/>
    <property type="match status" value="1"/>
</dbReference>
<gene>
    <name evidence="2" type="ORF">C8A05DRAFT_30685</name>
</gene>
<comment type="similarity">
    <text evidence="1">Belongs to the asaB hydroxylase/desaturase family.</text>
</comment>
<dbReference type="PANTHER" id="PTHR34598:SF3">
    <property type="entry name" value="OXIDOREDUCTASE AN1597"/>
    <property type="match status" value="1"/>
</dbReference>
<organism evidence="2 3">
    <name type="scientific">Staphylotrichum tortipilum</name>
    <dbReference type="NCBI Taxonomy" id="2831512"/>
    <lineage>
        <taxon>Eukaryota</taxon>
        <taxon>Fungi</taxon>
        <taxon>Dikarya</taxon>
        <taxon>Ascomycota</taxon>
        <taxon>Pezizomycotina</taxon>
        <taxon>Sordariomycetes</taxon>
        <taxon>Sordariomycetidae</taxon>
        <taxon>Sordariales</taxon>
        <taxon>Chaetomiaceae</taxon>
        <taxon>Staphylotrichum</taxon>
    </lineage>
</organism>
<proteinExistence type="inferred from homology"/>
<dbReference type="EMBL" id="MU855356">
    <property type="protein sequence ID" value="KAK3905520.1"/>
    <property type="molecule type" value="Genomic_DNA"/>
</dbReference>
<reference evidence="2" key="2">
    <citation type="submission" date="2023-05" db="EMBL/GenBank/DDBJ databases">
        <authorList>
            <consortium name="Lawrence Berkeley National Laboratory"/>
            <person name="Steindorff A."/>
            <person name="Hensen N."/>
            <person name="Bonometti L."/>
            <person name="Westerberg I."/>
            <person name="Brannstrom I.O."/>
            <person name="Guillou S."/>
            <person name="Cros-Aarteil S."/>
            <person name="Calhoun S."/>
            <person name="Haridas S."/>
            <person name="Kuo A."/>
            <person name="Mondo S."/>
            <person name="Pangilinan J."/>
            <person name="Riley R."/>
            <person name="Labutti K."/>
            <person name="Andreopoulos B."/>
            <person name="Lipzen A."/>
            <person name="Chen C."/>
            <person name="Yanf M."/>
            <person name="Daum C."/>
            <person name="Ng V."/>
            <person name="Clum A."/>
            <person name="Ohm R."/>
            <person name="Martin F."/>
            <person name="Silar P."/>
            <person name="Natvig D."/>
            <person name="Lalanne C."/>
            <person name="Gautier V."/>
            <person name="Ament-Velasquez S.L."/>
            <person name="Kruys A."/>
            <person name="Hutchinson M.I."/>
            <person name="Powell A.J."/>
            <person name="Barry K."/>
            <person name="Miller A.N."/>
            <person name="Grigoriev I.V."/>
            <person name="Debuchy R."/>
            <person name="Gladieux P."/>
            <person name="Thoren M.H."/>
            <person name="Johannesson H."/>
        </authorList>
    </citation>
    <scope>NUCLEOTIDE SEQUENCE</scope>
    <source>
        <strain evidence="2">CBS 103.79</strain>
    </source>
</reference>
<evidence type="ECO:0000313" key="3">
    <source>
        <dbReference type="Proteomes" id="UP001303889"/>
    </source>
</evidence>
<evidence type="ECO:0000313" key="2">
    <source>
        <dbReference type="EMBL" id="KAK3905520.1"/>
    </source>
</evidence>